<feature type="transmembrane region" description="Helical" evidence="5">
    <location>
        <begin position="170"/>
        <end position="193"/>
    </location>
</feature>
<feature type="transmembrane region" description="Helical" evidence="5">
    <location>
        <begin position="130"/>
        <end position="150"/>
    </location>
</feature>
<feature type="transmembrane region" description="Helical" evidence="5">
    <location>
        <begin position="16"/>
        <end position="42"/>
    </location>
</feature>
<dbReference type="Proteomes" id="UP000887563">
    <property type="component" value="Unplaced"/>
</dbReference>
<dbReference type="WBParaSite" id="Minc3s00917g18867">
    <property type="protein sequence ID" value="Minc3s00917g18867"/>
    <property type="gene ID" value="Minc3s00917g18867"/>
</dbReference>
<dbReference type="PANTHER" id="PTHR47521">
    <property type="entry name" value="SERPENTINE RECEPTOR, CLASS E (EPSILON)-RELATED"/>
    <property type="match status" value="1"/>
</dbReference>
<protein>
    <submittedName>
        <fullName evidence="7">Uncharacterized protein</fullName>
    </submittedName>
</protein>
<keyword evidence="4 5" id="KW-0472">Membrane</keyword>
<sequence length="363" mass="41483">MNNNTTNNIPELSSKIIPTSICLFLFAIILIPLILLLIIILYKTKRLLHLNTRILLTVVPLSVILSLVSRICFLLTVISENPSKFMEIAVYYPAFFANFFINSLPITIGLEKLISTLFCKYYEKNKRLRFVGIGILAIQLMTALLFSLIRFKLTSKENNSQNISSLQHTIFNNLQIILPQSSIILPVFSLLFWNTKLSVQNQNSSQNSISCRYQLRENCRTLRFSLFSVFLLGASTFIQILLHTFNDEESRTLFFNVNYSDKHFGPLEEFLALFPQTLALFGTLFGHKSIRLSLLSLFGFEVSAIERAVTKQNKNLHINTVNGSLSSSFSSNRTARVSDAKSVNELIRDAHFDILQNYWEKKT</sequence>
<feature type="transmembrane region" description="Helical" evidence="5">
    <location>
        <begin position="54"/>
        <end position="78"/>
    </location>
</feature>
<evidence type="ECO:0000256" key="4">
    <source>
        <dbReference type="ARBA" id="ARBA00023136"/>
    </source>
</evidence>
<dbReference type="PANTHER" id="PTHR47521:SF7">
    <property type="entry name" value="SERPENTINE RECEPTOR CLASS EPSILON-6"/>
    <property type="match status" value="1"/>
</dbReference>
<evidence type="ECO:0000256" key="2">
    <source>
        <dbReference type="ARBA" id="ARBA00022692"/>
    </source>
</evidence>
<dbReference type="AlphaFoldDB" id="A0A914LXN1"/>
<keyword evidence="3 5" id="KW-1133">Transmembrane helix</keyword>
<organism evidence="6 7">
    <name type="scientific">Meloidogyne incognita</name>
    <name type="common">Southern root-knot nematode worm</name>
    <name type="synonym">Oxyuris incognita</name>
    <dbReference type="NCBI Taxonomy" id="6306"/>
    <lineage>
        <taxon>Eukaryota</taxon>
        <taxon>Metazoa</taxon>
        <taxon>Ecdysozoa</taxon>
        <taxon>Nematoda</taxon>
        <taxon>Chromadorea</taxon>
        <taxon>Rhabditida</taxon>
        <taxon>Tylenchina</taxon>
        <taxon>Tylenchomorpha</taxon>
        <taxon>Tylenchoidea</taxon>
        <taxon>Meloidogynidae</taxon>
        <taxon>Meloidogyninae</taxon>
        <taxon>Meloidogyne</taxon>
        <taxon>Meloidogyne incognita group</taxon>
    </lineage>
</organism>
<evidence type="ECO:0000256" key="5">
    <source>
        <dbReference type="SAM" id="Phobius"/>
    </source>
</evidence>
<keyword evidence="6" id="KW-1185">Reference proteome</keyword>
<comment type="subcellular location">
    <subcellularLocation>
        <location evidence="1">Membrane</location>
        <topology evidence="1">Multi-pass membrane protein</topology>
    </subcellularLocation>
</comment>
<dbReference type="GO" id="GO:0016020">
    <property type="term" value="C:membrane"/>
    <property type="evidence" value="ECO:0007669"/>
    <property type="project" value="UniProtKB-SubCell"/>
</dbReference>
<dbReference type="InterPro" id="IPR052860">
    <property type="entry name" value="NRL-GPCR1"/>
</dbReference>
<feature type="transmembrane region" description="Helical" evidence="5">
    <location>
        <begin position="222"/>
        <end position="242"/>
    </location>
</feature>
<dbReference type="Pfam" id="PF10292">
    <property type="entry name" value="7TM_GPCR_Srab"/>
    <property type="match status" value="1"/>
</dbReference>
<accession>A0A914LXN1</accession>
<reference evidence="7" key="1">
    <citation type="submission" date="2022-11" db="UniProtKB">
        <authorList>
            <consortium name="WormBaseParasite"/>
        </authorList>
    </citation>
    <scope>IDENTIFICATION</scope>
</reference>
<dbReference type="InterPro" id="IPR019408">
    <property type="entry name" value="7TM_GPCR_serpentine_rcpt_Srab"/>
</dbReference>
<evidence type="ECO:0000313" key="7">
    <source>
        <dbReference type="WBParaSite" id="Minc3s00917g18867"/>
    </source>
</evidence>
<name>A0A914LXN1_MELIC</name>
<feature type="transmembrane region" description="Helical" evidence="5">
    <location>
        <begin position="270"/>
        <end position="287"/>
    </location>
</feature>
<evidence type="ECO:0000313" key="6">
    <source>
        <dbReference type="Proteomes" id="UP000887563"/>
    </source>
</evidence>
<proteinExistence type="predicted"/>
<evidence type="ECO:0000256" key="1">
    <source>
        <dbReference type="ARBA" id="ARBA00004141"/>
    </source>
</evidence>
<evidence type="ECO:0000256" key="3">
    <source>
        <dbReference type="ARBA" id="ARBA00022989"/>
    </source>
</evidence>
<keyword evidence="2 5" id="KW-0812">Transmembrane</keyword>
<feature type="transmembrane region" description="Helical" evidence="5">
    <location>
        <begin position="90"/>
        <end position="110"/>
    </location>
</feature>